<reference evidence="2" key="1">
    <citation type="submission" date="2022-07" db="EMBL/GenBank/DDBJ databases">
        <title>Chromosome-level genome of Muraenolepis orangiensis.</title>
        <authorList>
            <person name="Kim J."/>
        </authorList>
    </citation>
    <scope>NUCLEOTIDE SEQUENCE</scope>
    <source>
        <strain evidence="2">KU_S4_2022</strain>
        <tissue evidence="2">Muscle</tissue>
    </source>
</reference>
<keyword evidence="1" id="KW-0472">Membrane</keyword>
<keyword evidence="3" id="KW-1185">Reference proteome</keyword>
<proteinExistence type="predicted"/>
<evidence type="ECO:0000313" key="2">
    <source>
        <dbReference type="EMBL" id="KAJ3599137.1"/>
    </source>
</evidence>
<feature type="transmembrane region" description="Helical" evidence="1">
    <location>
        <begin position="144"/>
        <end position="163"/>
    </location>
</feature>
<name>A0A9Q0E1U8_9TELE</name>
<evidence type="ECO:0000313" key="3">
    <source>
        <dbReference type="Proteomes" id="UP001148018"/>
    </source>
</evidence>
<gene>
    <name evidence="2" type="ORF">NHX12_033100</name>
</gene>
<feature type="non-terminal residue" evidence="2">
    <location>
        <position position="1"/>
    </location>
</feature>
<dbReference type="Proteomes" id="UP001148018">
    <property type="component" value="Unassembled WGS sequence"/>
</dbReference>
<protein>
    <submittedName>
        <fullName evidence="2">Uncharacterized protein</fullName>
    </submittedName>
</protein>
<dbReference type="AlphaFoldDB" id="A0A9Q0E1U8"/>
<feature type="transmembrane region" description="Helical" evidence="1">
    <location>
        <begin position="12"/>
        <end position="35"/>
    </location>
</feature>
<dbReference type="OrthoDB" id="8916582at2759"/>
<evidence type="ECO:0000256" key="1">
    <source>
        <dbReference type="SAM" id="Phobius"/>
    </source>
</evidence>
<accession>A0A9Q0E1U8</accession>
<comment type="caution">
    <text evidence="2">The sequence shown here is derived from an EMBL/GenBank/DDBJ whole genome shotgun (WGS) entry which is preliminary data.</text>
</comment>
<sequence length="190" mass="21039">IINERHKAYCWVSELIQVFIAVSITVSFLVMGSAMKHTIDGLVSSLWTDRLEILSKAWERRFPTRLHVCSAKSLASGCMSLLAFGTIFVISACDPRGFVVMLDKVVSLFLNTEVGLFVFAMLQASKAPRLQHLSVPLPVSGRVFSLSWLLPVYFLFAVAYDVLSTLMEVAESLQVYKQRPPAPANASSPL</sequence>
<feature type="transmembrane region" description="Helical" evidence="1">
    <location>
        <begin position="105"/>
        <end position="124"/>
    </location>
</feature>
<keyword evidence="1" id="KW-1133">Transmembrane helix</keyword>
<organism evidence="2 3">
    <name type="scientific">Muraenolepis orangiensis</name>
    <name type="common">Patagonian moray cod</name>
    <dbReference type="NCBI Taxonomy" id="630683"/>
    <lineage>
        <taxon>Eukaryota</taxon>
        <taxon>Metazoa</taxon>
        <taxon>Chordata</taxon>
        <taxon>Craniata</taxon>
        <taxon>Vertebrata</taxon>
        <taxon>Euteleostomi</taxon>
        <taxon>Actinopterygii</taxon>
        <taxon>Neopterygii</taxon>
        <taxon>Teleostei</taxon>
        <taxon>Neoteleostei</taxon>
        <taxon>Acanthomorphata</taxon>
        <taxon>Zeiogadaria</taxon>
        <taxon>Gadariae</taxon>
        <taxon>Gadiformes</taxon>
        <taxon>Muraenolepidoidei</taxon>
        <taxon>Muraenolepididae</taxon>
        <taxon>Muraenolepis</taxon>
    </lineage>
</organism>
<dbReference type="EMBL" id="JANIIK010000048">
    <property type="protein sequence ID" value="KAJ3599137.1"/>
    <property type="molecule type" value="Genomic_DNA"/>
</dbReference>
<feature type="transmembrane region" description="Helical" evidence="1">
    <location>
        <begin position="74"/>
        <end position="93"/>
    </location>
</feature>
<keyword evidence="1" id="KW-0812">Transmembrane</keyword>